<evidence type="ECO:0000313" key="3">
    <source>
        <dbReference type="Proteomes" id="UP000230750"/>
    </source>
</evidence>
<proteinExistence type="predicted"/>
<feature type="compositionally biased region" description="Basic and acidic residues" evidence="1">
    <location>
        <begin position="167"/>
        <end position="182"/>
    </location>
</feature>
<dbReference type="EMBL" id="MRZV01000897">
    <property type="protein sequence ID" value="PIK42869.1"/>
    <property type="molecule type" value="Genomic_DNA"/>
</dbReference>
<evidence type="ECO:0000256" key="1">
    <source>
        <dbReference type="SAM" id="MobiDB-lite"/>
    </source>
</evidence>
<feature type="compositionally biased region" description="Basic and acidic residues" evidence="1">
    <location>
        <begin position="140"/>
        <end position="153"/>
    </location>
</feature>
<comment type="caution">
    <text evidence="2">The sequence shown here is derived from an EMBL/GenBank/DDBJ whole genome shotgun (WGS) entry which is preliminary data.</text>
</comment>
<keyword evidence="3" id="KW-1185">Reference proteome</keyword>
<feature type="region of interest" description="Disordered" evidence="1">
    <location>
        <begin position="85"/>
        <end position="188"/>
    </location>
</feature>
<feature type="compositionally biased region" description="Polar residues" evidence="1">
    <location>
        <begin position="272"/>
        <end position="284"/>
    </location>
</feature>
<feature type="region of interest" description="Disordered" evidence="1">
    <location>
        <begin position="1"/>
        <end position="31"/>
    </location>
</feature>
<feature type="compositionally biased region" description="Acidic residues" evidence="1">
    <location>
        <begin position="90"/>
        <end position="103"/>
    </location>
</feature>
<name>A0A2G8K4J7_STIJA</name>
<dbReference type="Proteomes" id="UP000230750">
    <property type="component" value="Unassembled WGS sequence"/>
</dbReference>
<feature type="region of interest" description="Disordered" evidence="1">
    <location>
        <begin position="272"/>
        <end position="294"/>
    </location>
</feature>
<feature type="compositionally biased region" description="Polar residues" evidence="1">
    <location>
        <begin position="1"/>
        <end position="15"/>
    </location>
</feature>
<feature type="compositionally biased region" description="Basic and acidic residues" evidence="1">
    <location>
        <begin position="110"/>
        <end position="129"/>
    </location>
</feature>
<sequence length="294" mass="33108">MQTTQRYGSLCNPLSASPIPRAQRTPDPTTEIIPVTCVGSLTSPGYYRKSKYDDWKPINQPTLDDEEDYDRSNVKLKKDNRKVLRLNLSDESDDDVSSSDDEYNGCQSFRSDDSDGDGRDKSQGRPHGSDDEEGPGPEGQGREGEKQGRDDSRKLRKASSSSSSKSSSDEDDRKLPTKRDCASEDEVEDIWAITDDVISVANKSDEVLKISEDETLAKGKTEQELRSEREDLLIFGRIRDVKQGTSEKKELKDRLPRGTKKIPTCRAQHSYNRQYTSNRNTNRKITAEETTTEA</sequence>
<dbReference type="OrthoDB" id="10675161at2759"/>
<evidence type="ECO:0000313" key="2">
    <source>
        <dbReference type="EMBL" id="PIK42869.1"/>
    </source>
</evidence>
<accession>A0A2G8K4J7</accession>
<protein>
    <submittedName>
        <fullName evidence="2">Uncharacterized protein</fullName>
    </submittedName>
</protein>
<dbReference type="AlphaFoldDB" id="A0A2G8K4J7"/>
<organism evidence="2 3">
    <name type="scientific">Stichopus japonicus</name>
    <name type="common">Sea cucumber</name>
    <dbReference type="NCBI Taxonomy" id="307972"/>
    <lineage>
        <taxon>Eukaryota</taxon>
        <taxon>Metazoa</taxon>
        <taxon>Echinodermata</taxon>
        <taxon>Eleutherozoa</taxon>
        <taxon>Echinozoa</taxon>
        <taxon>Holothuroidea</taxon>
        <taxon>Aspidochirotacea</taxon>
        <taxon>Aspidochirotida</taxon>
        <taxon>Stichopodidae</taxon>
        <taxon>Apostichopus</taxon>
    </lineage>
</organism>
<gene>
    <name evidence="2" type="ORF">BSL78_20285</name>
</gene>
<feature type="region of interest" description="Disordered" evidence="1">
    <location>
        <begin position="48"/>
        <end position="70"/>
    </location>
</feature>
<reference evidence="2 3" key="1">
    <citation type="journal article" date="2017" name="PLoS Biol.">
        <title>The sea cucumber genome provides insights into morphological evolution and visceral regeneration.</title>
        <authorList>
            <person name="Zhang X."/>
            <person name="Sun L."/>
            <person name="Yuan J."/>
            <person name="Sun Y."/>
            <person name="Gao Y."/>
            <person name="Zhang L."/>
            <person name="Li S."/>
            <person name="Dai H."/>
            <person name="Hamel J.F."/>
            <person name="Liu C."/>
            <person name="Yu Y."/>
            <person name="Liu S."/>
            <person name="Lin W."/>
            <person name="Guo K."/>
            <person name="Jin S."/>
            <person name="Xu P."/>
            <person name="Storey K.B."/>
            <person name="Huan P."/>
            <person name="Zhang T."/>
            <person name="Zhou Y."/>
            <person name="Zhang J."/>
            <person name="Lin C."/>
            <person name="Li X."/>
            <person name="Xing L."/>
            <person name="Huo D."/>
            <person name="Sun M."/>
            <person name="Wang L."/>
            <person name="Mercier A."/>
            <person name="Li F."/>
            <person name="Yang H."/>
            <person name="Xiang J."/>
        </authorList>
    </citation>
    <scope>NUCLEOTIDE SEQUENCE [LARGE SCALE GENOMIC DNA]</scope>
    <source>
        <strain evidence="2">Shaxun</strain>
        <tissue evidence="2">Muscle</tissue>
    </source>
</reference>